<evidence type="ECO:0000313" key="7">
    <source>
        <dbReference type="EMBL" id="SFQ81682.1"/>
    </source>
</evidence>
<dbReference type="InterPro" id="IPR011020">
    <property type="entry name" value="HTTM-like"/>
</dbReference>
<dbReference type="RefSeq" id="WP_092678747.1">
    <property type="nucleotide sequence ID" value="NZ_FOXS01000009.1"/>
</dbReference>
<feature type="transmembrane region" description="Helical" evidence="5">
    <location>
        <begin position="154"/>
        <end position="174"/>
    </location>
</feature>
<feature type="transmembrane region" description="Helical" evidence="5">
    <location>
        <begin position="12"/>
        <end position="31"/>
    </location>
</feature>
<sequence length="299" mass="34353">MSREFTIGLSIYRVILGGLILKNSIFYLPMADALFGGNAIYDLNLYVLDMRLSGIGALIYPFQQPFASQLFLLVTAVAAGCFMLAIGGRVVGVVLYFLIIILKLRNGLILDGSDNVMQVTLPFLIVAQSYNYFRFQPKRIALRRSPIWSQLYQPVATAAAYGLMVQVCFVYFFTGMEKMQGELWQNGTATYYTMRVEEFRATEWNIWLTKNHFFVVLTTYSTVIWEQAFAFLVWFQRTKFFVLGLGVLLHVGIWVFMRIDNFSWIMIGTYFVFVTDTEYGVVSQWVRQRTKRVAVPEAA</sequence>
<feature type="domain" description="HTTM-like" evidence="6">
    <location>
        <begin position="1"/>
        <end position="278"/>
    </location>
</feature>
<keyword evidence="8" id="KW-1185">Reference proteome</keyword>
<dbReference type="AlphaFoldDB" id="A0A1I6BL75"/>
<reference evidence="8" key="1">
    <citation type="submission" date="2016-10" db="EMBL/GenBank/DDBJ databases">
        <authorList>
            <person name="Varghese N."/>
            <person name="Submissions S."/>
        </authorList>
    </citation>
    <scope>NUCLEOTIDE SEQUENCE [LARGE SCALE GENOMIC DNA]</scope>
    <source>
        <strain evidence="8">OR362-8,ATCC BAA-1266,JCM 13504</strain>
    </source>
</reference>
<evidence type="ECO:0000256" key="3">
    <source>
        <dbReference type="ARBA" id="ARBA00022989"/>
    </source>
</evidence>
<evidence type="ECO:0000256" key="5">
    <source>
        <dbReference type="SAM" id="Phobius"/>
    </source>
</evidence>
<dbReference type="InterPro" id="IPR053934">
    <property type="entry name" value="HTTM_dom"/>
</dbReference>
<evidence type="ECO:0000256" key="4">
    <source>
        <dbReference type="ARBA" id="ARBA00023136"/>
    </source>
</evidence>
<dbReference type="EMBL" id="FOXS01000009">
    <property type="protein sequence ID" value="SFQ81682.1"/>
    <property type="molecule type" value="Genomic_DNA"/>
</dbReference>
<feature type="transmembrane region" description="Helical" evidence="5">
    <location>
        <begin position="263"/>
        <end position="282"/>
    </location>
</feature>
<dbReference type="GO" id="GO:0012505">
    <property type="term" value="C:endomembrane system"/>
    <property type="evidence" value="ECO:0007669"/>
    <property type="project" value="UniProtKB-SubCell"/>
</dbReference>
<evidence type="ECO:0000313" key="8">
    <source>
        <dbReference type="Proteomes" id="UP000199029"/>
    </source>
</evidence>
<dbReference type="SMART" id="SM00752">
    <property type="entry name" value="HTTM"/>
    <property type="match status" value="1"/>
</dbReference>
<keyword evidence="4 5" id="KW-0472">Membrane</keyword>
<protein>
    <submittedName>
        <fullName evidence="7">Vitamin K-dependent gamma-carboxylase</fullName>
    </submittedName>
</protein>
<dbReference type="PANTHER" id="PTHR39535">
    <property type="entry name" value="SPORULATION-DELAYING PROTEIN SDPB"/>
    <property type="match status" value="1"/>
</dbReference>
<feature type="transmembrane region" description="Helical" evidence="5">
    <location>
        <begin position="43"/>
        <end position="62"/>
    </location>
</feature>
<dbReference type="InterPro" id="IPR052964">
    <property type="entry name" value="Sporulation_signal_mat"/>
</dbReference>
<keyword evidence="2 5" id="KW-0812">Transmembrane</keyword>
<accession>A0A1I6BL75</accession>
<dbReference type="OrthoDB" id="1260738at2"/>
<evidence type="ECO:0000259" key="6">
    <source>
        <dbReference type="SMART" id="SM00752"/>
    </source>
</evidence>
<feature type="transmembrane region" description="Helical" evidence="5">
    <location>
        <begin position="116"/>
        <end position="133"/>
    </location>
</feature>
<gene>
    <name evidence="7" type="ORF">SAMN04515668_4711</name>
</gene>
<feature type="transmembrane region" description="Helical" evidence="5">
    <location>
        <begin position="240"/>
        <end position="257"/>
    </location>
</feature>
<feature type="transmembrane region" description="Helical" evidence="5">
    <location>
        <begin position="213"/>
        <end position="233"/>
    </location>
</feature>
<name>A0A1I6BL75_HYMAR</name>
<organism evidence="7 8">
    <name type="scientific">Hymenobacter arizonensis</name>
    <name type="common">Siccationidurans arizonensis</name>
    <dbReference type="NCBI Taxonomy" id="1227077"/>
    <lineage>
        <taxon>Bacteria</taxon>
        <taxon>Pseudomonadati</taxon>
        <taxon>Bacteroidota</taxon>
        <taxon>Cytophagia</taxon>
        <taxon>Cytophagales</taxon>
        <taxon>Hymenobacteraceae</taxon>
        <taxon>Hymenobacter</taxon>
    </lineage>
</organism>
<dbReference type="STRING" id="1227077.SAMN04515668_4711"/>
<dbReference type="Proteomes" id="UP000199029">
    <property type="component" value="Unassembled WGS sequence"/>
</dbReference>
<comment type="subcellular location">
    <subcellularLocation>
        <location evidence="1">Endomembrane system</location>
        <topology evidence="1">Multi-pass membrane protein</topology>
    </subcellularLocation>
</comment>
<keyword evidence="3 5" id="KW-1133">Transmembrane helix</keyword>
<dbReference type="Pfam" id="PF05090">
    <property type="entry name" value="HTTM"/>
    <property type="match status" value="1"/>
</dbReference>
<proteinExistence type="predicted"/>
<feature type="transmembrane region" description="Helical" evidence="5">
    <location>
        <begin position="71"/>
        <end position="104"/>
    </location>
</feature>
<evidence type="ECO:0000256" key="2">
    <source>
        <dbReference type="ARBA" id="ARBA00022692"/>
    </source>
</evidence>
<evidence type="ECO:0000256" key="1">
    <source>
        <dbReference type="ARBA" id="ARBA00004127"/>
    </source>
</evidence>
<dbReference type="PANTHER" id="PTHR39535:SF2">
    <property type="entry name" value="HTTM DOMAIN-CONTAINING PROTEIN"/>
    <property type="match status" value="1"/>
</dbReference>